<evidence type="ECO:0000259" key="7">
    <source>
        <dbReference type="Pfam" id="PF05199"/>
    </source>
</evidence>
<gene>
    <name evidence="8" type="primary">fdhL_2</name>
    <name evidence="8" type="ORF">KBTEX_00596</name>
</gene>
<evidence type="ECO:0000313" key="8">
    <source>
        <dbReference type="EMBL" id="QEA04288.1"/>
    </source>
</evidence>
<protein>
    <submittedName>
        <fullName evidence="8">Fructose dehydrogenase large subunit</fullName>
        <ecNumber evidence="8">1.1.99.11</ecNumber>
    </submittedName>
</protein>
<keyword evidence="3" id="KW-0274">FAD</keyword>
<dbReference type="Pfam" id="PF00732">
    <property type="entry name" value="GMC_oxred_N"/>
    <property type="match status" value="1"/>
</dbReference>
<dbReference type="GO" id="GO:0016614">
    <property type="term" value="F:oxidoreductase activity, acting on CH-OH group of donors"/>
    <property type="evidence" value="ECO:0007669"/>
    <property type="project" value="InterPro"/>
</dbReference>
<evidence type="ECO:0000259" key="5">
    <source>
        <dbReference type="Pfam" id="PF00732"/>
    </source>
</evidence>
<feature type="domain" description="FAD dependent oxidoreductase" evidence="6">
    <location>
        <begin position="8"/>
        <end position="58"/>
    </location>
</feature>
<dbReference type="InterPro" id="IPR007867">
    <property type="entry name" value="GMC_OxRtase_C"/>
</dbReference>
<evidence type="ECO:0000256" key="1">
    <source>
        <dbReference type="ARBA" id="ARBA00010790"/>
    </source>
</evidence>
<evidence type="ECO:0000256" key="3">
    <source>
        <dbReference type="ARBA" id="ARBA00022827"/>
    </source>
</evidence>
<dbReference type="EMBL" id="MN079082">
    <property type="protein sequence ID" value="QEA04288.1"/>
    <property type="molecule type" value="Genomic_DNA"/>
</dbReference>
<feature type="domain" description="Glucose-methanol-choline oxidoreductase C-terminal" evidence="7">
    <location>
        <begin position="449"/>
        <end position="504"/>
    </location>
</feature>
<dbReference type="SUPFAM" id="SSF51905">
    <property type="entry name" value="FAD/NAD(P)-binding domain"/>
    <property type="match status" value="1"/>
</dbReference>
<accession>A0A5B8R8G1</accession>
<evidence type="ECO:0000256" key="4">
    <source>
        <dbReference type="ARBA" id="ARBA00023002"/>
    </source>
</evidence>
<dbReference type="PANTHER" id="PTHR46056">
    <property type="entry name" value="LONG-CHAIN-ALCOHOL OXIDASE"/>
    <property type="match status" value="1"/>
</dbReference>
<keyword evidence="4 8" id="KW-0560">Oxidoreductase</keyword>
<evidence type="ECO:0000256" key="2">
    <source>
        <dbReference type="ARBA" id="ARBA00022630"/>
    </source>
</evidence>
<dbReference type="InterPro" id="IPR006076">
    <property type="entry name" value="FAD-dep_OxRdtase"/>
</dbReference>
<dbReference type="AlphaFoldDB" id="A0A5B8R8G1"/>
<dbReference type="Pfam" id="PF05199">
    <property type="entry name" value="GMC_oxred_C"/>
    <property type="match status" value="1"/>
</dbReference>
<proteinExistence type="inferred from homology"/>
<feature type="domain" description="Glucose-methanol-choline oxidoreductase N-terminal" evidence="5">
    <location>
        <begin position="157"/>
        <end position="300"/>
    </location>
</feature>
<sequence>MRRMNSVDAVIVGAGAAGAFYARHLAESGRSVAVLEAGPGWQHTDLQSSLIWARRLRWGGEQVVTTGEHPFGYGFNAGWGNGGAATHHYGTWLRLDESDFEMRSRFGRGRDWPFDYATLRPYYDRIQKAVGLSGDAEAEIWRPAGDPYPMPPLATFGQAEAIRRGFDAMGMHTAPMPMAINSQPYAGRAACIYDGWCDAGCPTGALYNPLVRDVPGALAAGAEIRNHASVIRVTSRNGRATGVEYADADGERCFQPASVVVLAASAVHNPAILLNSASDDWPDGLANRSGQVGRGFMTHSVAGIYGLFKEDTEPFMGVSGAQLSCRDGYGKDREQGFGSYQWLIAPAMKPNGLLGMAVTRADLYGDALHAFIRRASHHMANMLAMGEDLPDPDNRVVLGEGRDGYGRRPAKVVHRFTDDAMAVHRHARGEGLAVMRAAGADEAWAGPLGTAHMMGGTPMGSDPADSVVDGYGRSHDVPNLVLAGTGLFPTAGANNPTYTMYAVALRGVERLIDDWDAVAA</sequence>
<dbReference type="Pfam" id="PF01266">
    <property type="entry name" value="DAO"/>
    <property type="match status" value="1"/>
</dbReference>
<organism evidence="8">
    <name type="scientific">uncultured organism</name>
    <dbReference type="NCBI Taxonomy" id="155900"/>
    <lineage>
        <taxon>unclassified sequences</taxon>
        <taxon>environmental samples</taxon>
    </lineage>
</organism>
<comment type="similarity">
    <text evidence="1">Belongs to the GMC oxidoreductase family.</text>
</comment>
<name>A0A5B8R8G1_9ZZZZ</name>
<dbReference type="GO" id="GO:0050660">
    <property type="term" value="F:flavin adenine dinucleotide binding"/>
    <property type="evidence" value="ECO:0007669"/>
    <property type="project" value="InterPro"/>
</dbReference>
<dbReference type="Gene3D" id="3.50.50.60">
    <property type="entry name" value="FAD/NAD(P)-binding domain"/>
    <property type="match status" value="2"/>
</dbReference>
<dbReference type="PANTHER" id="PTHR46056:SF12">
    <property type="entry name" value="LONG-CHAIN-ALCOHOL OXIDASE"/>
    <property type="match status" value="1"/>
</dbReference>
<reference evidence="8" key="1">
    <citation type="submission" date="2019-06" db="EMBL/GenBank/DDBJ databases">
        <authorList>
            <person name="Murdoch R.W."/>
            <person name="Fathepure B."/>
        </authorList>
    </citation>
    <scope>NUCLEOTIDE SEQUENCE</scope>
</reference>
<dbReference type="InterPro" id="IPR036188">
    <property type="entry name" value="FAD/NAD-bd_sf"/>
</dbReference>
<dbReference type="InterPro" id="IPR000172">
    <property type="entry name" value="GMC_OxRdtase_N"/>
</dbReference>
<keyword evidence="2" id="KW-0285">Flavoprotein</keyword>
<evidence type="ECO:0000259" key="6">
    <source>
        <dbReference type="Pfam" id="PF01266"/>
    </source>
</evidence>
<dbReference type="EC" id="1.1.99.11" evidence="8"/>